<evidence type="ECO:0000313" key="1">
    <source>
        <dbReference type="EMBL" id="KAG0298520.1"/>
    </source>
</evidence>
<dbReference type="Proteomes" id="UP001194696">
    <property type="component" value="Unassembled WGS sequence"/>
</dbReference>
<evidence type="ECO:0000313" key="2">
    <source>
        <dbReference type="Proteomes" id="UP001194696"/>
    </source>
</evidence>
<proteinExistence type="predicted"/>
<protein>
    <submittedName>
        <fullName evidence="1">Uncharacterized protein</fullName>
    </submittedName>
</protein>
<gene>
    <name evidence="1" type="ORF">BGZ96_010566</name>
</gene>
<keyword evidence="2" id="KW-1185">Reference proteome</keyword>
<name>A0ABQ7KGP5_9FUNG</name>
<sequence length="101" mass="11616">MLTKAVLLTRIHHITLPYWTADPIGLITIPRTLASNKEWRTSWRRIINARPRFGRETCTSTHGIHIPTIDIIHTLIAHIHKHIYGQELKGVQVDPRTTLKG</sequence>
<organism evidence="1 2">
    <name type="scientific">Linnemannia gamsii</name>
    <dbReference type="NCBI Taxonomy" id="64522"/>
    <lineage>
        <taxon>Eukaryota</taxon>
        <taxon>Fungi</taxon>
        <taxon>Fungi incertae sedis</taxon>
        <taxon>Mucoromycota</taxon>
        <taxon>Mortierellomycotina</taxon>
        <taxon>Mortierellomycetes</taxon>
        <taxon>Mortierellales</taxon>
        <taxon>Mortierellaceae</taxon>
        <taxon>Linnemannia</taxon>
    </lineage>
</organism>
<dbReference type="EMBL" id="JAAAIM010000007">
    <property type="protein sequence ID" value="KAG0298520.1"/>
    <property type="molecule type" value="Genomic_DNA"/>
</dbReference>
<reference evidence="1 2" key="1">
    <citation type="journal article" date="2020" name="Fungal Divers.">
        <title>Resolving the Mortierellaceae phylogeny through synthesis of multi-gene phylogenetics and phylogenomics.</title>
        <authorList>
            <person name="Vandepol N."/>
            <person name="Liber J."/>
            <person name="Desiro A."/>
            <person name="Na H."/>
            <person name="Kennedy M."/>
            <person name="Barry K."/>
            <person name="Grigoriev I.V."/>
            <person name="Miller A.N."/>
            <person name="O'Donnell K."/>
            <person name="Stajich J.E."/>
            <person name="Bonito G."/>
        </authorList>
    </citation>
    <scope>NUCLEOTIDE SEQUENCE [LARGE SCALE GENOMIC DNA]</scope>
    <source>
        <strain evidence="1 2">AD045</strain>
    </source>
</reference>
<comment type="caution">
    <text evidence="1">The sequence shown here is derived from an EMBL/GenBank/DDBJ whole genome shotgun (WGS) entry which is preliminary data.</text>
</comment>
<accession>A0ABQ7KGP5</accession>